<proteinExistence type="predicted"/>
<dbReference type="EMBL" id="GL945476">
    <property type="protein sequence ID" value="EGO02755.1"/>
    <property type="molecule type" value="Genomic_DNA"/>
</dbReference>
<keyword evidence="2" id="KW-1185">Reference proteome</keyword>
<gene>
    <name evidence="1" type="ORF">SERLA73DRAFT_176115</name>
</gene>
<organism evidence="2">
    <name type="scientific">Serpula lacrymans var. lacrymans (strain S7.3)</name>
    <name type="common">Dry rot fungus</name>
    <dbReference type="NCBI Taxonomy" id="936435"/>
    <lineage>
        <taxon>Eukaryota</taxon>
        <taxon>Fungi</taxon>
        <taxon>Dikarya</taxon>
        <taxon>Basidiomycota</taxon>
        <taxon>Agaricomycotina</taxon>
        <taxon>Agaricomycetes</taxon>
        <taxon>Agaricomycetidae</taxon>
        <taxon>Boletales</taxon>
        <taxon>Coniophorineae</taxon>
        <taxon>Serpulaceae</taxon>
        <taxon>Serpula</taxon>
    </lineage>
</organism>
<reference evidence="2" key="1">
    <citation type="journal article" date="2011" name="Science">
        <title>The plant cell wall-decomposing machinery underlies the functional diversity of forest fungi.</title>
        <authorList>
            <person name="Eastwood D.C."/>
            <person name="Floudas D."/>
            <person name="Binder M."/>
            <person name="Majcherczyk A."/>
            <person name="Schneider P."/>
            <person name="Aerts A."/>
            <person name="Asiegbu F.O."/>
            <person name="Baker S.E."/>
            <person name="Barry K."/>
            <person name="Bendiksby M."/>
            <person name="Blumentritt M."/>
            <person name="Coutinho P.M."/>
            <person name="Cullen D."/>
            <person name="de Vries R.P."/>
            <person name="Gathman A."/>
            <person name="Goodell B."/>
            <person name="Henrissat B."/>
            <person name="Ihrmark K."/>
            <person name="Kauserud H."/>
            <person name="Kohler A."/>
            <person name="LaButti K."/>
            <person name="Lapidus A."/>
            <person name="Lavin J.L."/>
            <person name="Lee Y.-H."/>
            <person name="Lindquist E."/>
            <person name="Lilly W."/>
            <person name="Lucas S."/>
            <person name="Morin E."/>
            <person name="Murat C."/>
            <person name="Oguiza J.A."/>
            <person name="Park J."/>
            <person name="Pisabarro A.G."/>
            <person name="Riley R."/>
            <person name="Rosling A."/>
            <person name="Salamov A."/>
            <person name="Schmidt O."/>
            <person name="Schmutz J."/>
            <person name="Skrede I."/>
            <person name="Stenlid J."/>
            <person name="Wiebenga A."/>
            <person name="Xie X."/>
            <person name="Kuees U."/>
            <person name="Hibbett D.S."/>
            <person name="Hoffmeister D."/>
            <person name="Hoegberg N."/>
            <person name="Martin F."/>
            <person name="Grigoriev I.V."/>
            <person name="Watkinson S.C."/>
        </authorList>
    </citation>
    <scope>NUCLEOTIDE SEQUENCE [LARGE SCALE GENOMIC DNA]</scope>
    <source>
        <strain evidence="2">strain S7.3</strain>
    </source>
</reference>
<evidence type="ECO:0000313" key="2">
    <source>
        <dbReference type="Proteomes" id="UP000008063"/>
    </source>
</evidence>
<dbReference type="Proteomes" id="UP000008063">
    <property type="component" value="Unassembled WGS sequence"/>
</dbReference>
<accession>F8PMC3</accession>
<protein>
    <submittedName>
        <fullName evidence="1">Uncharacterized protein</fullName>
    </submittedName>
</protein>
<dbReference type="AlphaFoldDB" id="F8PMC3"/>
<dbReference type="InParanoid" id="F8PMC3"/>
<dbReference type="HOGENOM" id="CLU_1876693_0_0_1"/>
<name>F8PMC3_SERL3</name>
<sequence>MKELYKEFGGAVFKSAIVVDVVCPADKKDVTQVMNLLNRQGITSGNSIKGWPRGKRAKQEVPYYAPFARILNTIVETFESFDSENRYYRGIRFYPYAKVMLNGTTNSFKPDIVSLFSKKESISHNVSWDEVVFTFEVK</sequence>
<feature type="non-terminal residue" evidence="1">
    <location>
        <position position="138"/>
    </location>
</feature>
<evidence type="ECO:0000313" key="1">
    <source>
        <dbReference type="EMBL" id="EGO02755.1"/>
    </source>
</evidence>